<accession>A0A6S6XTP0</accession>
<evidence type="ECO:0000256" key="4">
    <source>
        <dbReference type="ARBA" id="ARBA00023136"/>
    </source>
</evidence>
<dbReference type="RefSeq" id="WP_145771731.1">
    <property type="nucleotide sequence ID" value="NZ_LR778301.1"/>
</dbReference>
<evidence type="ECO:0000256" key="1">
    <source>
        <dbReference type="ARBA" id="ARBA00004141"/>
    </source>
</evidence>
<organism evidence="5 6">
    <name type="scientific">Denitratisoma oestradiolicum</name>
    <dbReference type="NCBI Taxonomy" id="311182"/>
    <lineage>
        <taxon>Bacteria</taxon>
        <taxon>Pseudomonadati</taxon>
        <taxon>Pseudomonadota</taxon>
        <taxon>Betaproteobacteria</taxon>
        <taxon>Nitrosomonadales</taxon>
        <taxon>Sterolibacteriaceae</taxon>
        <taxon>Denitratisoma</taxon>
    </lineage>
</organism>
<proteinExistence type="predicted"/>
<evidence type="ECO:0000313" key="5">
    <source>
        <dbReference type="EMBL" id="CAB1368140.1"/>
    </source>
</evidence>
<dbReference type="PANTHER" id="PTHR22911">
    <property type="entry name" value="ACYL-MALONYL CONDENSING ENZYME-RELATED"/>
    <property type="match status" value="1"/>
</dbReference>
<protein>
    <submittedName>
        <fullName evidence="5">Uncharacterized protein</fullName>
    </submittedName>
</protein>
<dbReference type="GO" id="GO:0016020">
    <property type="term" value="C:membrane"/>
    <property type="evidence" value="ECO:0007669"/>
    <property type="project" value="UniProtKB-SubCell"/>
</dbReference>
<evidence type="ECO:0000313" key="6">
    <source>
        <dbReference type="Proteomes" id="UP000515733"/>
    </source>
</evidence>
<comment type="subcellular location">
    <subcellularLocation>
        <location evidence="1">Membrane</location>
        <topology evidence="1">Multi-pass membrane protein</topology>
    </subcellularLocation>
</comment>
<evidence type="ECO:0000256" key="3">
    <source>
        <dbReference type="ARBA" id="ARBA00022989"/>
    </source>
</evidence>
<dbReference type="Proteomes" id="UP000515733">
    <property type="component" value="Chromosome"/>
</dbReference>
<keyword evidence="3" id="KW-1133">Transmembrane helix</keyword>
<evidence type="ECO:0000256" key="2">
    <source>
        <dbReference type="ARBA" id="ARBA00022692"/>
    </source>
</evidence>
<dbReference type="EMBL" id="LR778301">
    <property type="protein sequence ID" value="CAB1368140.1"/>
    <property type="molecule type" value="Genomic_DNA"/>
</dbReference>
<dbReference type="PANTHER" id="PTHR22911:SF6">
    <property type="entry name" value="SOLUTE CARRIER FAMILY 35 MEMBER G1"/>
    <property type="match status" value="1"/>
</dbReference>
<dbReference type="KEGG" id="doe:DENOEST_0975"/>
<sequence length="285" mass="30820">MQSLWIVLASLFFACMGVCVKLGAGFFSTAELVFYRSFIALLLMAAYVGLKRLPLATPHVRAHLNRSLVGVVSMMLLFEAIALLPLATAMTLNYTSPLFLALMLMLWSREPVRPALVLTLLMGFVGVMLLLQPTFERQQWMGALIGLGSGIGAGAAFFNLRRLGQLGEPEWRTVFYFLLISSLVGLLWVMGSGSFHVVDLRSGLLLLGVGAFGVGGQLCLTVAYKRGKTLMTANLAYSAVVFSSLFGLLFWDELLPLLSWAGMAVVIVSGVGATLLAHGRPVEPD</sequence>
<dbReference type="Pfam" id="PF00892">
    <property type="entry name" value="EamA"/>
    <property type="match status" value="1"/>
</dbReference>
<name>A0A6S6XTP0_9PROT</name>
<dbReference type="OrthoDB" id="8524934at2"/>
<dbReference type="InterPro" id="IPR000620">
    <property type="entry name" value="EamA_dom"/>
</dbReference>
<reference evidence="5 6" key="1">
    <citation type="submission" date="2020-03" db="EMBL/GenBank/DDBJ databases">
        <authorList>
            <consortium name="Genoscope - CEA"/>
            <person name="William W."/>
        </authorList>
    </citation>
    <scope>NUCLEOTIDE SEQUENCE [LARGE SCALE GENOMIC DNA]</scope>
    <source>
        <strain evidence="6">DSM 16959</strain>
    </source>
</reference>
<gene>
    <name evidence="5" type="ORF">DENOEST_0975</name>
</gene>
<keyword evidence="2" id="KW-0812">Transmembrane</keyword>
<dbReference type="SUPFAM" id="SSF103481">
    <property type="entry name" value="Multidrug resistance efflux transporter EmrE"/>
    <property type="match status" value="2"/>
</dbReference>
<keyword evidence="6" id="KW-1185">Reference proteome</keyword>
<dbReference type="InterPro" id="IPR037185">
    <property type="entry name" value="EmrE-like"/>
</dbReference>
<dbReference type="AlphaFoldDB" id="A0A6S6XTP0"/>
<keyword evidence="4" id="KW-0472">Membrane</keyword>